<protein>
    <submittedName>
        <fullName evidence="1">YgiT-type zinc finger protein</fullName>
    </submittedName>
</protein>
<gene>
    <name evidence="1" type="ORF">F4Y42_12790</name>
</gene>
<dbReference type="EMBL" id="VXRG01000106">
    <property type="protein sequence ID" value="MXY94313.1"/>
    <property type="molecule type" value="Genomic_DNA"/>
</dbReference>
<dbReference type="InterPro" id="IPR022453">
    <property type="entry name" value="Znf_MqsA-type"/>
</dbReference>
<organism evidence="1">
    <name type="scientific">Caldilineaceae bacterium SB0664_bin_27</name>
    <dbReference type="NCBI Taxonomy" id="2605260"/>
    <lineage>
        <taxon>Bacteria</taxon>
        <taxon>Bacillati</taxon>
        <taxon>Chloroflexota</taxon>
        <taxon>Caldilineae</taxon>
        <taxon>Caldilineales</taxon>
        <taxon>Caldilineaceae</taxon>
    </lineage>
</organism>
<proteinExistence type="predicted"/>
<sequence length="79" mass="9074">MMPVTKVWSEPLVEKTVTYHIEIDGRLVLVENVPARVNVETGERYFAPETVERLQQAVWGQCRPVRTIETPVYEYAALA</sequence>
<evidence type="ECO:0000313" key="1">
    <source>
        <dbReference type="EMBL" id="MXY94313.1"/>
    </source>
</evidence>
<accession>A0A6B0YUD5</accession>
<dbReference type="AlphaFoldDB" id="A0A6B0YUD5"/>
<comment type="caution">
    <text evidence="1">The sequence shown here is derived from an EMBL/GenBank/DDBJ whole genome shotgun (WGS) entry which is preliminary data.</text>
</comment>
<dbReference type="NCBIfam" id="TIGR03831">
    <property type="entry name" value="YgiT_finger"/>
    <property type="match status" value="1"/>
</dbReference>
<reference evidence="1" key="1">
    <citation type="submission" date="2019-09" db="EMBL/GenBank/DDBJ databases">
        <title>Characterisation of the sponge microbiome using genome-centric metagenomics.</title>
        <authorList>
            <person name="Engelberts J.P."/>
            <person name="Robbins S.J."/>
            <person name="De Goeij J.M."/>
            <person name="Aranda M."/>
            <person name="Bell S.C."/>
            <person name="Webster N.S."/>
        </authorList>
    </citation>
    <scope>NUCLEOTIDE SEQUENCE</scope>
    <source>
        <strain evidence="1">SB0664_bin_27</strain>
    </source>
</reference>
<name>A0A6B0YUD5_9CHLR</name>